<evidence type="ECO:0000256" key="3">
    <source>
        <dbReference type="ARBA" id="ARBA00022825"/>
    </source>
</evidence>
<keyword evidence="4" id="KW-1015">Disulfide bond</keyword>
<name>A0A835CQP6_APHGI</name>
<keyword evidence="1" id="KW-0645">Protease</keyword>
<dbReference type="InterPro" id="IPR009003">
    <property type="entry name" value="Peptidase_S1_PA"/>
</dbReference>
<dbReference type="PROSITE" id="PS50240">
    <property type="entry name" value="TRYPSIN_DOM"/>
    <property type="match status" value="1"/>
</dbReference>
<dbReference type="InterPro" id="IPR050430">
    <property type="entry name" value="Peptidase_S1"/>
</dbReference>
<dbReference type="SUPFAM" id="SSF50494">
    <property type="entry name" value="Trypsin-like serine proteases"/>
    <property type="match status" value="1"/>
</dbReference>
<gene>
    <name evidence="7" type="ORF">HCN44_008049</name>
</gene>
<evidence type="ECO:0000256" key="5">
    <source>
        <dbReference type="SAM" id="SignalP"/>
    </source>
</evidence>
<dbReference type="Gene3D" id="2.40.10.10">
    <property type="entry name" value="Trypsin-like serine proteases"/>
    <property type="match status" value="1"/>
</dbReference>
<dbReference type="OrthoDB" id="6620407at2759"/>
<evidence type="ECO:0000256" key="2">
    <source>
        <dbReference type="ARBA" id="ARBA00022801"/>
    </source>
</evidence>
<dbReference type="AlphaFoldDB" id="A0A835CQP6"/>
<dbReference type="InterPro" id="IPR001254">
    <property type="entry name" value="Trypsin_dom"/>
</dbReference>
<proteinExistence type="predicted"/>
<dbReference type="EMBL" id="JACMRX010000005">
    <property type="protein sequence ID" value="KAF7989375.1"/>
    <property type="molecule type" value="Genomic_DNA"/>
</dbReference>
<dbReference type="GO" id="GO:0004252">
    <property type="term" value="F:serine-type endopeptidase activity"/>
    <property type="evidence" value="ECO:0007669"/>
    <property type="project" value="InterPro"/>
</dbReference>
<reference evidence="7 8" key="1">
    <citation type="submission" date="2020-08" db="EMBL/GenBank/DDBJ databases">
        <title>Aphidius gifuensis genome sequencing and assembly.</title>
        <authorList>
            <person name="Du Z."/>
        </authorList>
    </citation>
    <scope>NUCLEOTIDE SEQUENCE [LARGE SCALE GENOMIC DNA]</scope>
    <source>
        <strain evidence="7">YNYX2018</strain>
        <tissue evidence="7">Adults</tissue>
    </source>
</reference>
<evidence type="ECO:0000313" key="7">
    <source>
        <dbReference type="EMBL" id="KAF7989375.1"/>
    </source>
</evidence>
<organism evidence="7 8">
    <name type="scientific">Aphidius gifuensis</name>
    <name type="common">Parasitoid wasp</name>
    <dbReference type="NCBI Taxonomy" id="684658"/>
    <lineage>
        <taxon>Eukaryota</taxon>
        <taxon>Metazoa</taxon>
        <taxon>Ecdysozoa</taxon>
        <taxon>Arthropoda</taxon>
        <taxon>Hexapoda</taxon>
        <taxon>Insecta</taxon>
        <taxon>Pterygota</taxon>
        <taxon>Neoptera</taxon>
        <taxon>Endopterygota</taxon>
        <taxon>Hymenoptera</taxon>
        <taxon>Apocrita</taxon>
        <taxon>Ichneumonoidea</taxon>
        <taxon>Braconidae</taxon>
        <taxon>Aphidiinae</taxon>
        <taxon>Aphidius</taxon>
    </lineage>
</organism>
<keyword evidence="2" id="KW-0378">Hydrolase</keyword>
<keyword evidence="5" id="KW-0732">Signal</keyword>
<dbReference type="Pfam" id="PF00089">
    <property type="entry name" value="Trypsin"/>
    <property type="match status" value="1"/>
</dbReference>
<dbReference type="FunFam" id="2.40.10.10:FF:000068">
    <property type="entry name" value="transmembrane protease serine 2"/>
    <property type="match status" value="1"/>
</dbReference>
<dbReference type="PANTHER" id="PTHR24276:SF98">
    <property type="entry name" value="FI18310P1-RELATED"/>
    <property type="match status" value="1"/>
</dbReference>
<keyword evidence="8" id="KW-1185">Reference proteome</keyword>
<dbReference type="Proteomes" id="UP000639338">
    <property type="component" value="Unassembled WGS sequence"/>
</dbReference>
<protein>
    <recommendedName>
        <fullName evidence="6">Peptidase S1 domain-containing protein</fullName>
    </recommendedName>
</protein>
<evidence type="ECO:0000259" key="6">
    <source>
        <dbReference type="PROSITE" id="PS50240"/>
    </source>
</evidence>
<feature type="chain" id="PRO_5032928605" description="Peptidase S1 domain-containing protein" evidence="5">
    <location>
        <begin position="23"/>
        <end position="218"/>
    </location>
</feature>
<feature type="domain" description="Peptidase S1" evidence="6">
    <location>
        <begin position="28"/>
        <end position="197"/>
    </location>
</feature>
<accession>A0A835CQP6</accession>
<evidence type="ECO:0000256" key="1">
    <source>
        <dbReference type="ARBA" id="ARBA00022670"/>
    </source>
</evidence>
<keyword evidence="3" id="KW-0720">Serine protease</keyword>
<sequence length="218" mass="24715">MNLKYVLILIFYLLFIINSGYGKKLNKLIGGGVAYVDEFPFLVSIRWMNEHVCCGSIISPTHIVTTASCVTSADKSIIYGNLQVLSGSNNQNYQQGHGNINDVATVIIHPDYLPRQFWANDISILKLSKQLIFSPICRQVILPPPSTSHQYNKLRLISYEQFQTGQLISQLYVKLSSRSVCSDLCREYGRIHPAQHCIKTQYERQTIDNASTKIKDKN</sequence>
<dbReference type="PANTHER" id="PTHR24276">
    <property type="entry name" value="POLYSERASE-RELATED"/>
    <property type="match status" value="1"/>
</dbReference>
<feature type="signal peptide" evidence="5">
    <location>
        <begin position="1"/>
        <end position="22"/>
    </location>
</feature>
<dbReference type="SMART" id="SM00020">
    <property type="entry name" value="Tryp_SPc"/>
    <property type="match status" value="1"/>
</dbReference>
<dbReference type="InterPro" id="IPR043504">
    <property type="entry name" value="Peptidase_S1_PA_chymotrypsin"/>
</dbReference>
<evidence type="ECO:0000313" key="8">
    <source>
        <dbReference type="Proteomes" id="UP000639338"/>
    </source>
</evidence>
<comment type="caution">
    <text evidence="7">The sequence shown here is derived from an EMBL/GenBank/DDBJ whole genome shotgun (WGS) entry which is preliminary data.</text>
</comment>
<dbReference type="GO" id="GO:0006508">
    <property type="term" value="P:proteolysis"/>
    <property type="evidence" value="ECO:0007669"/>
    <property type="project" value="UniProtKB-KW"/>
</dbReference>
<evidence type="ECO:0000256" key="4">
    <source>
        <dbReference type="ARBA" id="ARBA00023157"/>
    </source>
</evidence>